<dbReference type="PANTHER" id="PTHR12147:SF26">
    <property type="entry name" value="PEPTIDASE M28 DOMAIN-CONTAINING PROTEIN"/>
    <property type="match status" value="1"/>
</dbReference>
<dbReference type="InterPro" id="IPR045175">
    <property type="entry name" value="M28_fam"/>
</dbReference>
<dbReference type="Pfam" id="PF04389">
    <property type="entry name" value="Peptidase_M28"/>
    <property type="match status" value="1"/>
</dbReference>
<evidence type="ECO:0000256" key="2">
    <source>
        <dbReference type="SAM" id="SignalP"/>
    </source>
</evidence>
<reference evidence="4 5" key="1">
    <citation type="submission" date="2020-04" db="EMBL/GenBank/DDBJ databases">
        <title>Draft genome of Leeia sp. IMCC25680.</title>
        <authorList>
            <person name="Song J."/>
            <person name="Cho J.-C."/>
        </authorList>
    </citation>
    <scope>NUCLEOTIDE SEQUENCE [LARGE SCALE GENOMIC DNA]</scope>
    <source>
        <strain evidence="4 5">IMCC25680</strain>
    </source>
</reference>
<dbReference type="SUPFAM" id="SSF53187">
    <property type="entry name" value="Zn-dependent exopeptidases"/>
    <property type="match status" value="1"/>
</dbReference>
<proteinExistence type="predicted"/>
<comment type="caution">
    <text evidence="4">The sequence shown here is derived from an EMBL/GenBank/DDBJ whole genome shotgun (WGS) entry which is preliminary data.</text>
</comment>
<keyword evidence="5" id="KW-1185">Reference proteome</keyword>
<feature type="signal peptide" evidence="2">
    <location>
        <begin position="1"/>
        <end position="27"/>
    </location>
</feature>
<dbReference type="GO" id="GO:0006508">
    <property type="term" value="P:proteolysis"/>
    <property type="evidence" value="ECO:0007669"/>
    <property type="project" value="InterPro"/>
</dbReference>
<dbReference type="InterPro" id="IPR007484">
    <property type="entry name" value="Peptidase_M28"/>
</dbReference>
<feature type="domain" description="Peptidase M28" evidence="3">
    <location>
        <begin position="136"/>
        <end position="340"/>
    </location>
</feature>
<feature type="chain" id="PRO_5032912935" evidence="2">
    <location>
        <begin position="28"/>
        <end position="355"/>
    </location>
</feature>
<gene>
    <name evidence="4" type="ORF">HF682_02855</name>
</gene>
<dbReference type="Gene3D" id="3.40.630.10">
    <property type="entry name" value="Zn peptidases"/>
    <property type="match status" value="1"/>
</dbReference>
<evidence type="ECO:0000313" key="5">
    <source>
        <dbReference type="Proteomes" id="UP000587991"/>
    </source>
</evidence>
<organism evidence="4 5">
    <name type="scientific">Leeia aquatica</name>
    <dbReference type="NCBI Taxonomy" id="2725557"/>
    <lineage>
        <taxon>Bacteria</taxon>
        <taxon>Pseudomonadati</taxon>
        <taxon>Pseudomonadota</taxon>
        <taxon>Betaproteobacteria</taxon>
        <taxon>Neisseriales</taxon>
        <taxon>Leeiaceae</taxon>
        <taxon>Leeia</taxon>
    </lineage>
</organism>
<protein>
    <submittedName>
        <fullName evidence="4">M28 family peptidase</fullName>
    </submittedName>
</protein>
<evidence type="ECO:0000259" key="3">
    <source>
        <dbReference type="Pfam" id="PF04389"/>
    </source>
</evidence>
<keyword evidence="2" id="KW-0732">Signal</keyword>
<dbReference type="AlphaFoldDB" id="A0A847RSA2"/>
<name>A0A847RSA2_9NEIS</name>
<feature type="region of interest" description="Disordered" evidence="1">
    <location>
        <begin position="28"/>
        <end position="48"/>
    </location>
</feature>
<sequence>MLSHTRLTLSLLTTLLLTAMPGSQALAATPLTPSGKPATAKAGSKTTDEDVIAARNSIRQEGLEATVRELAKPKYNGRLPGTEGDTLSRDWLVKQFEAIGLTPAGSKGYLQPFTTRITDPDESSNLQLGQKANTSNIIGILPGNDPELAKEVIIISGHRDHLGFNNDLRKQYPGANDDLTGVAATLELARAFAKLEGQNKRTLMFVAYGAEEQKYMGSIYHSQNPVAAAPNAQIVLMISIDMIGLGYDKWQSFSQKQMDAYSKRWFREVYNDSDEDKDAYSHEYPKTPGPTFDYDAGPFARIGINTRVIGLADVPNYHSVNDTPDNVHFKPMVNVTRTLFDYLWQVDQDDQPHTR</sequence>
<dbReference type="GO" id="GO:0008235">
    <property type="term" value="F:metalloexopeptidase activity"/>
    <property type="evidence" value="ECO:0007669"/>
    <property type="project" value="InterPro"/>
</dbReference>
<evidence type="ECO:0000256" key="1">
    <source>
        <dbReference type="SAM" id="MobiDB-lite"/>
    </source>
</evidence>
<dbReference type="Proteomes" id="UP000587991">
    <property type="component" value="Unassembled WGS sequence"/>
</dbReference>
<accession>A0A847RSA2</accession>
<dbReference type="EMBL" id="JABAIM010000001">
    <property type="protein sequence ID" value="NLR74090.1"/>
    <property type="molecule type" value="Genomic_DNA"/>
</dbReference>
<dbReference type="PANTHER" id="PTHR12147">
    <property type="entry name" value="METALLOPEPTIDASE M28 FAMILY MEMBER"/>
    <property type="match status" value="1"/>
</dbReference>
<dbReference type="RefSeq" id="WP_168875725.1">
    <property type="nucleotide sequence ID" value="NZ_JABAIM010000001.1"/>
</dbReference>
<evidence type="ECO:0000313" key="4">
    <source>
        <dbReference type="EMBL" id="NLR74090.1"/>
    </source>
</evidence>